<dbReference type="InterPro" id="IPR023387">
    <property type="entry name" value="DUF1653-like_dom"/>
</dbReference>
<sequence length="182" mass="21017">MPQGNPKPGEKYLHFKKKAYQIIGVARHSETNEKMVVYQALYGDFGVYVRPYDMFISEVDYEKYPQVEQKYRFAYLEDGKIPEQTDPWEPEILKDSGGSADTAPEEEDISAEEGNGLLIRFLDAETFAEKYEIVDRMKGEMTDKLIDDLAVAIDVVIPEGSLPDRYKQLKNCIQTRIRYEGR</sequence>
<gene>
    <name evidence="3" type="ORF">IAA08_09025</name>
</gene>
<accession>A0A9D2IG50</accession>
<dbReference type="Gene3D" id="2.30.30.320">
    <property type="entry name" value="DUF1653-like domain"/>
    <property type="match status" value="1"/>
</dbReference>
<proteinExistence type="predicted"/>
<reference evidence="3" key="1">
    <citation type="journal article" date="2021" name="PeerJ">
        <title>Extensive microbial diversity within the chicken gut microbiome revealed by metagenomics and culture.</title>
        <authorList>
            <person name="Gilroy R."/>
            <person name="Ravi A."/>
            <person name="Getino M."/>
            <person name="Pursley I."/>
            <person name="Horton D.L."/>
            <person name="Alikhan N.F."/>
            <person name="Baker D."/>
            <person name="Gharbi K."/>
            <person name="Hall N."/>
            <person name="Watson M."/>
            <person name="Adriaenssens E.M."/>
            <person name="Foster-Nyarko E."/>
            <person name="Jarju S."/>
            <person name="Secka A."/>
            <person name="Antonio M."/>
            <person name="Oren A."/>
            <person name="Chaudhuri R.R."/>
            <person name="La Ragione R."/>
            <person name="Hildebrand F."/>
            <person name="Pallen M.J."/>
        </authorList>
    </citation>
    <scope>NUCLEOTIDE SEQUENCE</scope>
    <source>
        <strain evidence="3">CHK192-9172</strain>
    </source>
</reference>
<dbReference type="InterPro" id="IPR037135">
    <property type="entry name" value="DUF1653-like_dom_sf"/>
</dbReference>
<dbReference type="Proteomes" id="UP000824024">
    <property type="component" value="Unassembled WGS sequence"/>
</dbReference>
<evidence type="ECO:0000313" key="3">
    <source>
        <dbReference type="EMBL" id="HIZ08064.1"/>
    </source>
</evidence>
<reference evidence="3" key="2">
    <citation type="submission" date="2021-04" db="EMBL/GenBank/DDBJ databases">
        <authorList>
            <person name="Gilroy R."/>
        </authorList>
    </citation>
    <scope>NUCLEOTIDE SEQUENCE</scope>
    <source>
        <strain evidence="3">CHK192-9172</strain>
    </source>
</reference>
<evidence type="ECO:0000259" key="2">
    <source>
        <dbReference type="Pfam" id="PF07866"/>
    </source>
</evidence>
<dbReference type="Pfam" id="PF07866">
    <property type="entry name" value="DUF1653"/>
    <property type="match status" value="1"/>
</dbReference>
<evidence type="ECO:0000313" key="4">
    <source>
        <dbReference type="Proteomes" id="UP000824024"/>
    </source>
</evidence>
<name>A0A9D2IG50_9FIRM</name>
<feature type="domain" description="DUF1653" evidence="2">
    <location>
        <begin position="11"/>
        <end position="74"/>
    </location>
</feature>
<evidence type="ECO:0000256" key="1">
    <source>
        <dbReference type="SAM" id="MobiDB-lite"/>
    </source>
</evidence>
<dbReference type="EMBL" id="DXCH01000249">
    <property type="protein sequence ID" value="HIZ08064.1"/>
    <property type="molecule type" value="Genomic_DNA"/>
</dbReference>
<protein>
    <submittedName>
        <fullName evidence="3">DUF1653 domain-containing protein</fullName>
    </submittedName>
</protein>
<comment type="caution">
    <text evidence="3">The sequence shown here is derived from an EMBL/GenBank/DDBJ whole genome shotgun (WGS) entry which is preliminary data.</text>
</comment>
<dbReference type="AlphaFoldDB" id="A0A9D2IG50"/>
<feature type="region of interest" description="Disordered" evidence="1">
    <location>
        <begin position="84"/>
        <end position="109"/>
    </location>
</feature>
<organism evidence="3 4">
    <name type="scientific">Candidatus Eubacterium avistercoris</name>
    <dbReference type="NCBI Taxonomy" id="2838567"/>
    <lineage>
        <taxon>Bacteria</taxon>
        <taxon>Bacillati</taxon>
        <taxon>Bacillota</taxon>
        <taxon>Clostridia</taxon>
        <taxon>Eubacteriales</taxon>
        <taxon>Eubacteriaceae</taxon>
        <taxon>Eubacterium</taxon>
    </lineage>
</organism>